<proteinExistence type="predicted"/>
<gene>
    <name evidence="2" type="ORF">QWZ14_03945</name>
</gene>
<reference evidence="3" key="1">
    <citation type="journal article" date="2019" name="Int. J. Syst. Evol. Microbiol.">
        <title>The Global Catalogue of Microorganisms (GCM) 10K type strain sequencing project: providing services to taxonomists for standard genome sequencing and annotation.</title>
        <authorList>
            <consortium name="The Broad Institute Genomics Platform"/>
            <consortium name="The Broad Institute Genome Sequencing Center for Infectious Disease"/>
            <person name="Wu L."/>
            <person name="Ma J."/>
        </authorList>
    </citation>
    <scope>NUCLEOTIDE SEQUENCE [LARGE SCALE GENOMIC DNA]</scope>
    <source>
        <strain evidence="3">CECT 7131</strain>
    </source>
</reference>
<feature type="domain" description="CobQ/CobB/MinD/ParA nucleotide binding" evidence="1">
    <location>
        <begin position="2"/>
        <end position="174"/>
    </location>
</feature>
<evidence type="ECO:0000259" key="1">
    <source>
        <dbReference type="Pfam" id="PF01656"/>
    </source>
</evidence>
<dbReference type="PIRSF" id="PIRSF009320">
    <property type="entry name" value="Nuc_binding_HP_1000"/>
    <property type="match status" value="1"/>
</dbReference>
<dbReference type="InterPro" id="IPR027417">
    <property type="entry name" value="P-loop_NTPase"/>
</dbReference>
<name>A0ABT8A1F9_9PROT</name>
<sequence length="209" mass="21801">MIAQKGGTGKTTLALSLAVAAEAAGQSVIVIDLDPQASACRWGDRRTAEAPAVMDAQPARLAAALAKAAQAGFDLVIVDTPARVEQAAAEAAKVADLVLIPCKPSILDLETLRTTAELVQGRSKRPPLVILNAVPAQGTRHEQAAEAITGMGLAVCPVHVGQRVAFEYAAQAGQSVTEYEPDGRAASDIRHLYDAICQIVGMSKKERAQ</sequence>
<accession>A0ABT8A1F9</accession>
<keyword evidence="3" id="KW-1185">Reference proteome</keyword>
<dbReference type="Gene3D" id="3.40.50.300">
    <property type="entry name" value="P-loop containing nucleotide triphosphate hydrolases"/>
    <property type="match status" value="1"/>
</dbReference>
<organism evidence="2 3">
    <name type="scientific">Paeniroseomonas aquatica</name>
    <dbReference type="NCBI Taxonomy" id="373043"/>
    <lineage>
        <taxon>Bacteria</taxon>
        <taxon>Pseudomonadati</taxon>
        <taxon>Pseudomonadota</taxon>
        <taxon>Alphaproteobacteria</taxon>
        <taxon>Acetobacterales</taxon>
        <taxon>Acetobacteraceae</taxon>
        <taxon>Paeniroseomonas</taxon>
    </lineage>
</organism>
<evidence type="ECO:0000313" key="3">
    <source>
        <dbReference type="Proteomes" id="UP001529369"/>
    </source>
</evidence>
<dbReference type="CDD" id="cd02042">
    <property type="entry name" value="ParAB_family"/>
    <property type="match status" value="1"/>
</dbReference>
<protein>
    <submittedName>
        <fullName evidence="2">AAA family ATPase</fullName>
    </submittedName>
</protein>
<dbReference type="SUPFAM" id="SSF52540">
    <property type="entry name" value="P-loop containing nucleoside triphosphate hydrolases"/>
    <property type="match status" value="1"/>
</dbReference>
<dbReference type="RefSeq" id="WP_290315266.1">
    <property type="nucleotide sequence ID" value="NZ_JAUFPN010000035.1"/>
</dbReference>
<dbReference type="PANTHER" id="PTHR13696:SF96">
    <property type="entry name" value="COBQ_COBB_MIND_PARA NUCLEOTIDE BINDING DOMAIN-CONTAINING PROTEIN"/>
    <property type="match status" value="1"/>
</dbReference>
<dbReference type="Proteomes" id="UP001529369">
    <property type="component" value="Unassembled WGS sequence"/>
</dbReference>
<dbReference type="InterPro" id="IPR050678">
    <property type="entry name" value="DNA_Partitioning_ATPase"/>
</dbReference>
<dbReference type="PANTHER" id="PTHR13696">
    <property type="entry name" value="P-LOOP CONTAINING NUCLEOSIDE TRIPHOSPHATE HYDROLASE"/>
    <property type="match status" value="1"/>
</dbReference>
<evidence type="ECO:0000313" key="2">
    <source>
        <dbReference type="EMBL" id="MDN3563526.1"/>
    </source>
</evidence>
<dbReference type="EMBL" id="JAUFPN010000035">
    <property type="protein sequence ID" value="MDN3563526.1"/>
    <property type="molecule type" value="Genomic_DNA"/>
</dbReference>
<dbReference type="Pfam" id="PF01656">
    <property type="entry name" value="CbiA"/>
    <property type="match status" value="1"/>
</dbReference>
<comment type="caution">
    <text evidence="2">The sequence shown here is derived from an EMBL/GenBank/DDBJ whole genome shotgun (WGS) entry which is preliminary data.</text>
</comment>
<dbReference type="InterPro" id="IPR002586">
    <property type="entry name" value="CobQ/CobB/MinD/ParA_Nub-bd_dom"/>
</dbReference>